<sequence>MRLSGVRVGFALTGSHCTLAEVLTQLDSLAREGAVIYPIMSEAVDLTDTKFGPAARWKEIIARYTAQPLVNSIVGAEPIGPDKLLDVVVVAPCTGNTLAKLACGITDGPVLMAVKAHLRNLRPVVLAVSTNDGLSMNAKNLGLLLNTKHIYLVPFGQDNPAGKPNSLKAKMDLIVDTVIHALQGKQIQPVLVSPA</sequence>
<evidence type="ECO:0000313" key="2">
    <source>
        <dbReference type="EMBL" id="OAT85934.1"/>
    </source>
</evidence>
<dbReference type="RefSeq" id="WP_066666674.1">
    <property type="nucleotide sequence ID" value="NZ_LYVF01000047.1"/>
</dbReference>
<dbReference type="Gene3D" id="3.40.50.1950">
    <property type="entry name" value="Flavin prenyltransferase-like"/>
    <property type="match status" value="1"/>
</dbReference>
<dbReference type="PIRSF" id="PIRSF001390">
    <property type="entry name" value="Dipicolinate_synth_subunit_B"/>
    <property type="match status" value="1"/>
</dbReference>
<proteinExistence type="predicted"/>
<dbReference type="EMBL" id="LYVF01000047">
    <property type="protein sequence ID" value="OAT85934.1"/>
    <property type="molecule type" value="Genomic_DNA"/>
</dbReference>
<dbReference type="Pfam" id="PF02441">
    <property type="entry name" value="Flavoprotein"/>
    <property type="match status" value="1"/>
</dbReference>
<dbReference type="STRING" id="1838280.A6M21_05325"/>
<dbReference type="SUPFAM" id="SSF52507">
    <property type="entry name" value="Homo-oligomeric flavin-containing Cys decarboxylases, HFCD"/>
    <property type="match status" value="1"/>
</dbReference>
<feature type="domain" description="Flavoprotein" evidence="1">
    <location>
        <begin position="7"/>
        <end position="180"/>
    </location>
</feature>
<dbReference type="NCBIfam" id="TIGR02852">
    <property type="entry name" value="spore_dpaB"/>
    <property type="match status" value="1"/>
</dbReference>
<comment type="caution">
    <text evidence="2">The sequence shown here is derived from an EMBL/GenBank/DDBJ whole genome shotgun (WGS) entry which is preliminary data.</text>
</comment>
<dbReference type="Proteomes" id="UP000078532">
    <property type="component" value="Unassembled WGS sequence"/>
</dbReference>
<dbReference type="NCBIfam" id="NF006161">
    <property type="entry name" value="PRK08305.1"/>
    <property type="match status" value="1"/>
</dbReference>
<dbReference type="InterPro" id="IPR003382">
    <property type="entry name" value="Flavoprotein"/>
</dbReference>
<evidence type="ECO:0000259" key="1">
    <source>
        <dbReference type="Pfam" id="PF02441"/>
    </source>
</evidence>
<evidence type="ECO:0000313" key="3">
    <source>
        <dbReference type="Proteomes" id="UP000078532"/>
    </source>
</evidence>
<gene>
    <name evidence="2" type="ORF">A6M21_05325</name>
</gene>
<protein>
    <submittedName>
        <fullName evidence="2">Dipicolinate synthase subunit B</fullName>
    </submittedName>
</protein>
<dbReference type="OrthoDB" id="9792688at2"/>
<name>A0A1B7LIB9_9FIRM</name>
<keyword evidence="3" id="KW-1185">Reference proteome</keyword>
<reference evidence="2 3" key="1">
    <citation type="submission" date="2016-04" db="EMBL/GenBank/DDBJ databases">
        <authorList>
            <person name="Evans L.H."/>
            <person name="Alamgir A."/>
            <person name="Owens N."/>
            <person name="Weber N.D."/>
            <person name="Virtaneva K."/>
            <person name="Barbian K."/>
            <person name="Babar A."/>
            <person name="Rosenke K."/>
        </authorList>
    </citation>
    <scope>NUCLEOTIDE SEQUENCE [LARGE SCALE GENOMIC DNA]</scope>
    <source>
        <strain evidence="2 3">LMa1</strain>
    </source>
</reference>
<accession>A0A1B7LIB9</accession>
<dbReference type="InterPro" id="IPR014214">
    <property type="entry name" value="Dipicolinic_acid_synth_B"/>
</dbReference>
<dbReference type="AlphaFoldDB" id="A0A1B7LIB9"/>
<dbReference type="GO" id="GO:0003824">
    <property type="term" value="F:catalytic activity"/>
    <property type="evidence" value="ECO:0007669"/>
    <property type="project" value="InterPro"/>
</dbReference>
<organism evidence="2 3">
    <name type="scientific">Desulfotomaculum copahuensis</name>
    <dbReference type="NCBI Taxonomy" id="1838280"/>
    <lineage>
        <taxon>Bacteria</taxon>
        <taxon>Bacillati</taxon>
        <taxon>Bacillota</taxon>
        <taxon>Clostridia</taxon>
        <taxon>Eubacteriales</taxon>
        <taxon>Desulfotomaculaceae</taxon>
        <taxon>Desulfotomaculum</taxon>
    </lineage>
</organism>
<dbReference type="InterPro" id="IPR036551">
    <property type="entry name" value="Flavin_trans-like"/>
</dbReference>